<comment type="caution">
    <text evidence="1">The sequence shown here is derived from an EMBL/GenBank/DDBJ whole genome shotgun (WGS) entry which is preliminary data.</text>
</comment>
<evidence type="ECO:0000313" key="1">
    <source>
        <dbReference type="EMBL" id="KAG1347261.1"/>
    </source>
</evidence>
<reference evidence="1" key="2">
    <citation type="submission" date="2019-07" db="EMBL/GenBank/DDBJ databases">
        <authorList>
            <person name="Yang Y."/>
            <person name="Bocs S."/>
            <person name="Baudouin L."/>
        </authorList>
    </citation>
    <scope>NUCLEOTIDE SEQUENCE</scope>
    <source>
        <tissue evidence="1">Spear leaf of Hainan Tall coconut</tissue>
    </source>
</reference>
<dbReference type="EMBL" id="CM017877">
    <property type="protein sequence ID" value="KAG1347261.1"/>
    <property type="molecule type" value="Genomic_DNA"/>
</dbReference>
<dbReference type="AlphaFoldDB" id="A0A8K0IBM4"/>
<dbReference type="PANTHER" id="PTHR33625:SF4">
    <property type="entry name" value="OS08G0179900 PROTEIN"/>
    <property type="match status" value="1"/>
</dbReference>
<dbReference type="Proteomes" id="UP000797356">
    <property type="component" value="Chromosome 6"/>
</dbReference>
<dbReference type="OrthoDB" id="659599at2759"/>
<evidence type="ECO:0000313" key="2">
    <source>
        <dbReference type="Proteomes" id="UP000797356"/>
    </source>
</evidence>
<accession>A0A8K0IBM4</accession>
<reference evidence="1" key="1">
    <citation type="journal article" date="2017" name="Gigascience">
        <title>The genome draft of coconut (Cocos nucifera).</title>
        <authorList>
            <person name="Xiao Y."/>
            <person name="Xu P."/>
            <person name="Fan H."/>
            <person name="Baudouin L."/>
            <person name="Xia W."/>
            <person name="Bocs S."/>
            <person name="Xu J."/>
            <person name="Li Q."/>
            <person name="Guo A."/>
            <person name="Zhou L."/>
            <person name="Li J."/>
            <person name="Wu Y."/>
            <person name="Ma Z."/>
            <person name="Armero A."/>
            <person name="Issali A.E."/>
            <person name="Liu N."/>
            <person name="Peng M."/>
            <person name="Yang Y."/>
        </authorList>
    </citation>
    <scope>NUCLEOTIDE SEQUENCE</scope>
    <source>
        <tissue evidence="1">Spear leaf of Hainan Tall coconut</tissue>
    </source>
</reference>
<keyword evidence="2" id="KW-1185">Reference proteome</keyword>
<protein>
    <submittedName>
        <fullName evidence="1">Bifunctional protein HldE</fullName>
    </submittedName>
</protein>
<dbReference type="PANTHER" id="PTHR33625">
    <property type="entry name" value="OS08G0179900 PROTEIN"/>
    <property type="match status" value="1"/>
</dbReference>
<organism evidence="1 2">
    <name type="scientific">Cocos nucifera</name>
    <name type="common">Coconut palm</name>
    <dbReference type="NCBI Taxonomy" id="13894"/>
    <lineage>
        <taxon>Eukaryota</taxon>
        <taxon>Viridiplantae</taxon>
        <taxon>Streptophyta</taxon>
        <taxon>Embryophyta</taxon>
        <taxon>Tracheophyta</taxon>
        <taxon>Spermatophyta</taxon>
        <taxon>Magnoliopsida</taxon>
        <taxon>Liliopsida</taxon>
        <taxon>Arecaceae</taxon>
        <taxon>Arecoideae</taxon>
        <taxon>Cocoseae</taxon>
        <taxon>Attaleinae</taxon>
        <taxon>Cocos</taxon>
    </lineage>
</organism>
<sequence length="321" mass="33958">MGGGAIRTAAKAVVVGGYRTALDAASAARRASSPSTSTITTAATAAEGAPLVSVLSCENDRTGVPVVSGIHSPAWEIDDWVFAGKEEELLDSLHPAPRLVFGPVPTLEEAKAATVELKDAVEKVYFSSSTTSDSTMSGLGASLQSPVCLEGSETEGCAMSKNSTLSSTPNHVIQMFSLLRGNPEAQNVIASVVSDENVWNAVANNPKVKQFYETQQSVVLPSETVVESSEFPESSEAHPSQDSYQSSRTRFMDFVQNIKLKVAKMVANLSDFFPDYMGTSTWGHSSIGTGTHHADSNADVVRKSFVALAIATILVILLKRG</sequence>
<gene>
    <name evidence="1" type="ORF">COCNU_06G010900</name>
</gene>
<name>A0A8K0IBM4_COCNU</name>
<proteinExistence type="predicted"/>